<evidence type="ECO:0000313" key="2">
    <source>
        <dbReference type="Proteomes" id="UP000274822"/>
    </source>
</evidence>
<keyword evidence="2" id="KW-1185">Reference proteome</keyword>
<evidence type="ECO:0000313" key="1">
    <source>
        <dbReference type="EMBL" id="RUS30051.1"/>
    </source>
</evidence>
<dbReference type="Proteomes" id="UP000274822">
    <property type="component" value="Unassembled WGS sequence"/>
</dbReference>
<organism evidence="1 2">
    <name type="scientific">Jimgerdemannia flammicorona</name>
    <dbReference type="NCBI Taxonomy" id="994334"/>
    <lineage>
        <taxon>Eukaryota</taxon>
        <taxon>Fungi</taxon>
        <taxon>Fungi incertae sedis</taxon>
        <taxon>Mucoromycota</taxon>
        <taxon>Mucoromycotina</taxon>
        <taxon>Endogonomycetes</taxon>
        <taxon>Endogonales</taxon>
        <taxon>Endogonaceae</taxon>
        <taxon>Jimgerdemannia</taxon>
    </lineage>
</organism>
<accession>A0A433QJU7</accession>
<gene>
    <name evidence="1" type="ORF">BC938DRAFT_479906</name>
</gene>
<dbReference type="SUPFAM" id="SSF58100">
    <property type="entry name" value="Bacterial hemolysins"/>
    <property type="match status" value="1"/>
</dbReference>
<dbReference type="AlphaFoldDB" id="A0A433QJU7"/>
<dbReference type="CDD" id="cd22656">
    <property type="entry name" value="ClyA_Cry6Aa-like"/>
    <property type="match status" value="1"/>
</dbReference>
<dbReference type="EMBL" id="RBNJ01004338">
    <property type="protein sequence ID" value="RUS30051.1"/>
    <property type="molecule type" value="Genomic_DNA"/>
</dbReference>
<reference evidence="1 2" key="1">
    <citation type="journal article" date="2018" name="New Phytol.">
        <title>Phylogenomics of Endogonaceae and evolution of mycorrhizas within Mucoromycota.</title>
        <authorList>
            <person name="Chang Y."/>
            <person name="Desiro A."/>
            <person name="Na H."/>
            <person name="Sandor L."/>
            <person name="Lipzen A."/>
            <person name="Clum A."/>
            <person name="Barry K."/>
            <person name="Grigoriev I.V."/>
            <person name="Martin F.M."/>
            <person name="Stajich J.E."/>
            <person name="Smith M.E."/>
            <person name="Bonito G."/>
            <person name="Spatafora J.W."/>
        </authorList>
    </citation>
    <scope>NUCLEOTIDE SEQUENCE [LARGE SCALE GENOMIC DNA]</scope>
    <source>
        <strain evidence="1 2">AD002</strain>
    </source>
</reference>
<name>A0A433QJU7_9FUNG</name>
<dbReference type="Gene3D" id="1.20.1170.10">
    <property type="match status" value="1"/>
</dbReference>
<comment type="caution">
    <text evidence="1">The sequence shown here is derived from an EMBL/GenBank/DDBJ whole genome shotgun (WGS) entry which is preliminary data.</text>
</comment>
<proteinExistence type="predicted"/>
<sequence length="397" mass="43976">MTDKLTPVPGPSDDLIDVSTGKFVFYNQDMYNLQKYTIYGASRVPETEAKFKDAFGVSPSEWQEDPNQLLHSMATTYRNINAHCTDFQNKTLRLIAELAGQVANHGSVAQGLYTDAIKIAVEIHNMEGNINQNPYESAQEKATRKNGLIDQLKSFVQLQLNSINPTIDSIAGCATRLAEFKTHTARDDAEIESLSAGVKSVNGGEQKIINDFKELSKNLTNEINRYQKDYDADCIMAETTPAYLGVPIFGWIAAPIAAGIYGSKATQALKDRNAKQAELKQETEKKDKAVHFVQTYEHVMYSFGDTHAFIDKAVECLGRVQGAWSKLKTDLEGIQKLLNVDLQPGMAKVWYTTMPMEQAKWATVATAASAYQLVAFVATPTAEEVKANPIMFLPIKN</sequence>
<protein>
    <submittedName>
        <fullName evidence="1">Uncharacterized protein</fullName>
    </submittedName>
</protein>